<dbReference type="Proteomes" id="UP000034160">
    <property type="component" value="Unassembled WGS sequence"/>
</dbReference>
<organism evidence="1 2">
    <name type="scientific">Candidatus Amesbacteria bacterium GW2011_GWA2_42_12</name>
    <dbReference type="NCBI Taxonomy" id="1618356"/>
    <lineage>
        <taxon>Bacteria</taxon>
        <taxon>Candidatus Amesiibacteriota</taxon>
    </lineage>
</organism>
<proteinExistence type="predicted"/>
<evidence type="ECO:0000313" key="1">
    <source>
        <dbReference type="EMBL" id="KKS33057.1"/>
    </source>
</evidence>
<protein>
    <submittedName>
        <fullName evidence="1">Uncharacterized protein</fullName>
    </submittedName>
</protein>
<dbReference type="EMBL" id="LCCN01000003">
    <property type="protein sequence ID" value="KKS33057.1"/>
    <property type="molecule type" value="Genomic_DNA"/>
</dbReference>
<sequence>MSSQESITIQSARKLAGVPADCRYPDFQVPNYKIDLRGLTPIRAKTIIECWAIWLLKKAHYPIPLVCLKCPLFDGGKVVENIVLH</sequence>
<reference evidence="1 2" key="1">
    <citation type="journal article" date="2015" name="Nature">
        <title>rRNA introns, odd ribosomes, and small enigmatic genomes across a large radiation of phyla.</title>
        <authorList>
            <person name="Brown C.T."/>
            <person name="Hug L.A."/>
            <person name="Thomas B.C."/>
            <person name="Sharon I."/>
            <person name="Castelle C.J."/>
            <person name="Singh A."/>
            <person name="Wilkins M.J."/>
            <person name="Williams K.H."/>
            <person name="Banfield J.F."/>
        </authorList>
    </citation>
    <scope>NUCLEOTIDE SEQUENCE [LARGE SCALE GENOMIC DNA]</scope>
</reference>
<gene>
    <name evidence="1" type="ORF">UU93_C0003G0065</name>
</gene>
<name>A0A0G0Y8H6_9BACT</name>
<dbReference type="AlphaFoldDB" id="A0A0G0Y8H6"/>
<evidence type="ECO:0000313" key="2">
    <source>
        <dbReference type="Proteomes" id="UP000034160"/>
    </source>
</evidence>
<comment type="caution">
    <text evidence="1">The sequence shown here is derived from an EMBL/GenBank/DDBJ whole genome shotgun (WGS) entry which is preliminary data.</text>
</comment>
<accession>A0A0G0Y8H6</accession>